<organism evidence="1">
    <name type="scientific">Collimonas fungivorans</name>
    <dbReference type="NCBI Taxonomy" id="158899"/>
    <lineage>
        <taxon>Bacteria</taxon>
        <taxon>Pseudomonadati</taxon>
        <taxon>Pseudomonadota</taxon>
        <taxon>Betaproteobacteria</taxon>
        <taxon>Burkholderiales</taxon>
        <taxon>Oxalobacteraceae</taxon>
        <taxon>Collimonas</taxon>
    </lineage>
</organism>
<name>A0A127PBS8_9BURK</name>
<dbReference type="AlphaFoldDB" id="A0A127PBS8"/>
<proteinExistence type="predicted"/>
<sequence length="48" mass="5283">MDLDSTGRPQDFTDRLSAAALLSTSQVFLSPEKGSKMIVFGEENESEF</sequence>
<dbReference type="Proteomes" id="UP000072421">
    <property type="component" value="Chromosome"/>
</dbReference>
<protein>
    <submittedName>
        <fullName evidence="1">Uncharacterized protein</fullName>
    </submittedName>
</protein>
<dbReference type="EMBL" id="CP013232">
    <property type="protein sequence ID" value="AMO95276.1"/>
    <property type="molecule type" value="Genomic_DNA"/>
</dbReference>
<dbReference type="PATRIC" id="fig|158899.10.peg.2599"/>
<accession>A0A127PBS8</accession>
<evidence type="ECO:0000313" key="1">
    <source>
        <dbReference type="EMBL" id="AMO95276.1"/>
    </source>
</evidence>
<gene>
    <name evidence="1" type="ORF">CFter6_2606</name>
</gene>
<reference evidence="1 2" key="1">
    <citation type="submission" date="2015-11" db="EMBL/GenBank/DDBJ databases">
        <title>Exploring the genomic traits of fungus-feeding bacterial genus Collimonas.</title>
        <authorList>
            <person name="Song C."/>
            <person name="Schmidt R."/>
            <person name="de Jager V."/>
            <person name="Krzyzanowska D."/>
            <person name="Jongedijk E."/>
            <person name="Cankar K."/>
            <person name="Beekwilder J."/>
            <person name="van Veen A."/>
            <person name="de Boer W."/>
            <person name="van Veen J.A."/>
            <person name="Garbeva P."/>
        </authorList>
    </citation>
    <scope>NUCLEOTIDE SEQUENCE [LARGE SCALE GENOMIC DNA]</scope>
    <source>
        <strain evidence="1 2">Ter6</strain>
    </source>
</reference>
<evidence type="ECO:0000313" key="2">
    <source>
        <dbReference type="Proteomes" id="UP000072421"/>
    </source>
</evidence>